<dbReference type="EMBL" id="JANJYJ010000009">
    <property type="protein sequence ID" value="KAK3188281.1"/>
    <property type="molecule type" value="Genomic_DNA"/>
</dbReference>
<protein>
    <recommendedName>
        <fullName evidence="3">Gnk2-homologous domain-containing protein</fullName>
    </recommendedName>
</protein>
<accession>A0AAD9ZQX1</accession>
<organism evidence="4 5">
    <name type="scientific">Dipteronia sinensis</name>
    <dbReference type="NCBI Taxonomy" id="43782"/>
    <lineage>
        <taxon>Eukaryota</taxon>
        <taxon>Viridiplantae</taxon>
        <taxon>Streptophyta</taxon>
        <taxon>Embryophyta</taxon>
        <taxon>Tracheophyta</taxon>
        <taxon>Spermatophyta</taxon>
        <taxon>Magnoliopsida</taxon>
        <taxon>eudicotyledons</taxon>
        <taxon>Gunneridae</taxon>
        <taxon>Pentapetalae</taxon>
        <taxon>rosids</taxon>
        <taxon>malvids</taxon>
        <taxon>Sapindales</taxon>
        <taxon>Sapindaceae</taxon>
        <taxon>Hippocastanoideae</taxon>
        <taxon>Acereae</taxon>
        <taxon>Dipteronia</taxon>
    </lineage>
</organism>
<dbReference type="CDD" id="cd23509">
    <property type="entry name" value="Gnk2-like"/>
    <property type="match status" value="2"/>
</dbReference>
<dbReference type="AlphaFoldDB" id="A0AAD9ZQX1"/>
<dbReference type="Gene3D" id="3.30.430.20">
    <property type="entry name" value="Gnk2 domain, C-X8-C-X2-C motif"/>
    <property type="match status" value="2"/>
</dbReference>
<feature type="domain" description="Gnk2-homologous" evidence="3">
    <location>
        <begin position="39"/>
        <end position="142"/>
    </location>
</feature>
<keyword evidence="2" id="KW-0677">Repeat</keyword>
<reference evidence="4" key="1">
    <citation type="journal article" date="2023" name="Plant J.">
        <title>Genome sequences and population genomics provide insights into the demographic history, inbreeding, and mutation load of two 'living fossil' tree species of Dipteronia.</title>
        <authorList>
            <person name="Feng Y."/>
            <person name="Comes H.P."/>
            <person name="Chen J."/>
            <person name="Zhu S."/>
            <person name="Lu R."/>
            <person name="Zhang X."/>
            <person name="Li P."/>
            <person name="Qiu J."/>
            <person name="Olsen K.M."/>
            <person name="Qiu Y."/>
        </authorList>
    </citation>
    <scope>NUCLEOTIDE SEQUENCE</scope>
    <source>
        <strain evidence="4">NBL</strain>
    </source>
</reference>
<evidence type="ECO:0000256" key="2">
    <source>
        <dbReference type="ARBA" id="ARBA00022737"/>
    </source>
</evidence>
<feature type="domain" description="Gnk2-homologous" evidence="3">
    <location>
        <begin position="148"/>
        <end position="252"/>
    </location>
</feature>
<dbReference type="InterPro" id="IPR038408">
    <property type="entry name" value="GNK2_sf"/>
</dbReference>
<evidence type="ECO:0000313" key="5">
    <source>
        <dbReference type="Proteomes" id="UP001281410"/>
    </source>
</evidence>
<evidence type="ECO:0000259" key="3">
    <source>
        <dbReference type="PROSITE" id="PS51473"/>
    </source>
</evidence>
<dbReference type="PANTHER" id="PTHR32099:SF36">
    <property type="entry name" value="CYSTEINE-RICH REPEAT SECRETORY PROTEIN 38-LIKE"/>
    <property type="match status" value="1"/>
</dbReference>
<dbReference type="Proteomes" id="UP001281410">
    <property type="component" value="Unassembled WGS sequence"/>
</dbReference>
<dbReference type="PROSITE" id="PS51473">
    <property type="entry name" value="GNK2"/>
    <property type="match status" value="2"/>
</dbReference>
<evidence type="ECO:0000256" key="1">
    <source>
        <dbReference type="ARBA" id="ARBA00022729"/>
    </source>
</evidence>
<keyword evidence="5" id="KW-1185">Reference proteome</keyword>
<proteinExistence type="predicted"/>
<gene>
    <name evidence="4" type="ORF">Dsin_027842</name>
</gene>
<name>A0AAD9ZQX1_9ROSI</name>
<dbReference type="InterPro" id="IPR002902">
    <property type="entry name" value="GNK2"/>
</dbReference>
<comment type="caution">
    <text evidence="4">The sequence shown here is derived from an EMBL/GenBank/DDBJ whole genome shotgun (WGS) entry which is preliminary data.</text>
</comment>
<keyword evidence="1" id="KW-0732">Signal</keyword>
<sequence length="304" mass="34023">MAIFVISALTTIRLISLLSYLSLIFMSQSSLGDDQVQVHLIGWSCERSTNNTASNIYTFNLSRLFSRKLYDQGGNSVYYNTTDGTEPDKVYGLFLCRGDVTKQTCQSCINAAIDFLVSKCQGTKSAITWYDECLVRYSNRTFSFTFESVPAVIMSNEDNLNVSDPVGFRKALNQSFSELITNATSGELKYATNIVNISSSVTLYTLGQCIPDMSKKDCRDCLDSAAQLLKYEKKGSRYLYPSCNTRFELYLFFRNSSIAAPEPVSPVQAPHPTPTRLEALIWGGTGRKTGHGFQSPYLYQLELY</sequence>
<dbReference type="Pfam" id="PF01657">
    <property type="entry name" value="Stress-antifung"/>
    <property type="match status" value="2"/>
</dbReference>
<evidence type="ECO:0000313" key="4">
    <source>
        <dbReference type="EMBL" id="KAK3188281.1"/>
    </source>
</evidence>
<dbReference type="PANTHER" id="PTHR32099">
    <property type="entry name" value="CYSTEINE-RICH REPEAT SECRETORY PROTEIN"/>
    <property type="match status" value="1"/>
</dbReference>